<evidence type="ECO:0000313" key="3">
    <source>
        <dbReference type="EMBL" id="AOZ48294.1"/>
    </source>
</evidence>
<dbReference type="AlphaFoldDB" id="A0AAC8YI79"/>
<dbReference type="PANTHER" id="PTHR31302:SF20">
    <property type="entry name" value="CONSERVED PROTEIN"/>
    <property type="match status" value="1"/>
</dbReference>
<dbReference type="PANTHER" id="PTHR31302">
    <property type="entry name" value="TRANSMEMBRANE PROTEIN WITH METALLOPHOSPHOESTERASE DOMAIN-RELATED"/>
    <property type="match status" value="1"/>
</dbReference>
<dbReference type="Proteomes" id="UP000075221">
    <property type="component" value="Chromosome"/>
</dbReference>
<reference evidence="3 5" key="1">
    <citation type="journal article" date="2016" name="Plant Dis.">
        <title>Improved production of propionic acid using genome shuffling.</title>
        <authorList>
            <person name="Luna-Flores C.H."/>
            <person name="Palfreyman R.W."/>
            <person name="Kromer J.O."/>
            <person name="Nielsen L.K."/>
            <person name="Marcellin E."/>
        </authorList>
    </citation>
    <scope>NUCLEOTIDE SEQUENCE [LARGE SCALE GENOMIC DNA]</scope>
    <source>
        <strain evidence="3 5">F3E8</strain>
    </source>
</reference>
<evidence type="ECO:0000313" key="4">
    <source>
        <dbReference type="Proteomes" id="UP000075221"/>
    </source>
</evidence>
<evidence type="ECO:0000313" key="2">
    <source>
        <dbReference type="EMBL" id="AMS07096.1"/>
    </source>
</evidence>
<reference evidence="2 4" key="2">
    <citation type="submission" date="2016-02" db="EMBL/GenBank/DDBJ databases">
        <title>Complete Genome Sequence of Propionibacterium acidipropionici ATCC 55737.</title>
        <authorList>
            <person name="Luna Flores C.H."/>
            <person name="Nielsen L.K."/>
            <person name="Marcellin E."/>
        </authorList>
    </citation>
    <scope>NUCLEOTIDE SEQUENCE [LARGE SCALE GENOMIC DNA]</scope>
    <source>
        <strain evidence="2 4">ATCC 55737</strain>
    </source>
</reference>
<dbReference type="GO" id="GO:0009245">
    <property type="term" value="P:lipid A biosynthetic process"/>
    <property type="evidence" value="ECO:0007669"/>
    <property type="project" value="TreeGrafter"/>
</dbReference>
<dbReference type="EMBL" id="CP015970">
    <property type="protein sequence ID" value="AOZ48294.1"/>
    <property type="molecule type" value="Genomic_DNA"/>
</dbReference>
<evidence type="ECO:0000313" key="5">
    <source>
        <dbReference type="Proteomes" id="UP000178666"/>
    </source>
</evidence>
<name>A0AAC8YI79_9ACTN</name>
<dbReference type="InterPro" id="IPR004843">
    <property type="entry name" value="Calcineurin-like_PHP"/>
</dbReference>
<keyword evidence="5" id="KW-1185">Reference proteome</keyword>
<evidence type="ECO:0000259" key="1">
    <source>
        <dbReference type="Pfam" id="PF00149"/>
    </source>
</evidence>
<dbReference type="SUPFAM" id="SSF56300">
    <property type="entry name" value="Metallo-dependent phosphatases"/>
    <property type="match status" value="1"/>
</dbReference>
<dbReference type="Pfam" id="PF00149">
    <property type="entry name" value="Metallophos"/>
    <property type="match status" value="1"/>
</dbReference>
<organism evidence="2 4">
    <name type="scientific">Acidipropionibacterium acidipropionici</name>
    <dbReference type="NCBI Taxonomy" id="1748"/>
    <lineage>
        <taxon>Bacteria</taxon>
        <taxon>Bacillati</taxon>
        <taxon>Actinomycetota</taxon>
        <taxon>Actinomycetes</taxon>
        <taxon>Propionibacteriales</taxon>
        <taxon>Propionibacteriaceae</taxon>
        <taxon>Acidipropionibacterium</taxon>
    </lineage>
</organism>
<dbReference type="GO" id="GO:0008758">
    <property type="term" value="F:UDP-2,3-diacylglucosamine hydrolase activity"/>
    <property type="evidence" value="ECO:0007669"/>
    <property type="project" value="TreeGrafter"/>
</dbReference>
<dbReference type="EMBL" id="CP014352">
    <property type="protein sequence ID" value="AMS07096.1"/>
    <property type="molecule type" value="Genomic_DNA"/>
</dbReference>
<accession>A0AAC8YI79</accession>
<dbReference type="Gene3D" id="3.60.21.10">
    <property type="match status" value="1"/>
</dbReference>
<sequence>MAGSDAVTGPGAGRRVGRVLGRTALTGAAVAAAGLTWGVAEAHLFTLRRVEVPVLPAGADPIRVLHISDIHLLARQRRKQEWVARLADLDPDLVVNTGDNFCADDALAPLLDSLGDLLERPGVFIFGSNDYLKPDFRNPFSYLLYGRSRANSAEDHPELDHESLRRAFTSAGWLDLNDRQGRLEVAGRTIAFRGTDDAHHHRDHYERVAGPAADADLNIGVTHAPYLRILDAMTADGMDMIFAGHTHGGQVCLPFKGAIITNCDIDPARVKGLSTHEAGGNTAWLHVSAGLGTSPFAPYRTFCRPEASLVTLLPRSA</sequence>
<gene>
    <name evidence="3" type="ORF">A8L58_09090</name>
    <name evidence="2" type="ORF">AXH35_07635</name>
</gene>
<proteinExistence type="predicted"/>
<dbReference type="Proteomes" id="UP000178666">
    <property type="component" value="Chromosome"/>
</dbReference>
<dbReference type="InterPro" id="IPR029052">
    <property type="entry name" value="Metallo-depent_PP-like"/>
</dbReference>
<feature type="domain" description="Calcineurin-like phosphoesterase" evidence="1">
    <location>
        <begin position="62"/>
        <end position="248"/>
    </location>
</feature>
<dbReference type="GO" id="GO:0016020">
    <property type="term" value="C:membrane"/>
    <property type="evidence" value="ECO:0007669"/>
    <property type="project" value="GOC"/>
</dbReference>
<dbReference type="InterPro" id="IPR051158">
    <property type="entry name" value="Metallophosphoesterase_sf"/>
</dbReference>
<protein>
    <submittedName>
        <fullName evidence="2">Phosphoesterase</fullName>
    </submittedName>
</protein>